<feature type="chain" id="PRO_5008539895" description="Tetratricopeptide repeat protein" evidence="1">
    <location>
        <begin position="21"/>
        <end position="196"/>
    </location>
</feature>
<evidence type="ECO:0000256" key="1">
    <source>
        <dbReference type="SAM" id="SignalP"/>
    </source>
</evidence>
<name>A0A1B2LY45_9GAMM</name>
<keyword evidence="3" id="KW-1185">Reference proteome</keyword>
<dbReference type="EMBL" id="CP016895">
    <property type="protein sequence ID" value="AOA57861.1"/>
    <property type="molecule type" value="Genomic_DNA"/>
</dbReference>
<organism evidence="2 3">
    <name type="scientific">Acinetobacter larvae</name>
    <dbReference type="NCBI Taxonomy" id="1789224"/>
    <lineage>
        <taxon>Bacteria</taxon>
        <taxon>Pseudomonadati</taxon>
        <taxon>Pseudomonadota</taxon>
        <taxon>Gammaproteobacteria</taxon>
        <taxon>Moraxellales</taxon>
        <taxon>Moraxellaceae</taxon>
        <taxon>Acinetobacter</taxon>
    </lineage>
</organism>
<protein>
    <recommendedName>
        <fullName evidence="4">Tetratricopeptide repeat protein</fullName>
    </recommendedName>
</protein>
<dbReference type="PROSITE" id="PS51257">
    <property type="entry name" value="PROKAR_LIPOPROTEIN"/>
    <property type="match status" value="1"/>
</dbReference>
<dbReference type="STRING" id="1789224.BFG52_05500"/>
<feature type="signal peptide" evidence="1">
    <location>
        <begin position="1"/>
        <end position="20"/>
    </location>
</feature>
<evidence type="ECO:0000313" key="3">
    <source>
        <dbReference type="Proteomes" id="UP000093391"/>
    </source>
</evidence>
<dbReference type="KEGG" id="ala:BFG52_05500"/>
<keyword evidence="1" id="KW-0732">Signal</keyword>
<accession>A0A1B2LY45</accession>
<proteinExistence type="predicted"/>
<evidence type="ECO:0008006" key="4">
    <source>
        <dbReference type="Google" id="ProtNLM"/>
    </source>
</evidence>
<dbReference type="AlphaFoldDB" id="A0A1B2LY45"/>
<dbReference type="InterPro" id="IPR011990">
    <property type="entry name" value="TPR-like_helical_dom_sf"/>
</dbReference>
<dbReference type="OrthoDB" id="6711314at2"/>
<gene>
    <name evidence="2" type="ORF">BFG52_05500</name>
</gene>
<dbReference type="Gene3D" id="1.25.40.10">
    <property type="entry name" value="Tetratricopeptide repeat domain"/>
    <property type="match status" value="1"/>
</dbReference>
<dbReference type="Proteomes" id="UP000093391">
    <property type="component" value="Chromosome"/>
</dbReference>
<sequence>MKRHNKLILTTSALLSLALAGCQQQQVLTPPVQPSPPTANEVPKVLKPSAGVEITPYPTTEIERKPAPPTPAPVIVKPKVLVNPSSSQKFDDGSNLPVVKQMLIQAKAAAQQGQWDKVEENALHAQRLAPQSAETFLYLAMVANQRQQASQAEALARRGLSYAQSNAVQKQLWQVLLKSGQLQNKAALVQEAQQHL</sequence>
<evidence type="ECO:0000313" key="2">
    <source>
        <dbReference type="EMBL" id="AOA57861.1"/>
    </source>
</evidence>
<dbReference type="SUPFAM" id="SSF48452">
    <property type="entry name" value="TPR-like"/>
    <property type="match status" value="1"/>
</dbReference>
<reference evidence="2 3" key="1">
    <citation type="submission" date="2016-08" db="EMBL/GenBank/DDBJ databases">
        <authorList>
            <person name="Seilhamer J.J."/>
        </authorList>
    </citation>
    <scope>NUCLEOTIDE SEQUENCE [LARGE SCALE GENOMIC DNA]</scope>
    <source>
        <strain evidence="2 3">BRTC-1</strain>
    </source>
</reference>